<accession>A0A378MTS9</accession>
<dbReference type="InterPro" id="IPR045864">
    <property type="entry name" value="aa-tRNA-synth_II/BPL/LPL"/>
</dbReference>
<reference evidence="5 6" key="1">
    <citation type="submission" date="2018-06" db="EMBL/GenBank/DDBJ databases">
        <authorList>
            <consortium name="Pathogen Informatics"/>
            <person name="Doyle S."/>
        </authorList>
    </citation>
    <scope>NUCLEOTIDE SEQUENCE [LARGE SCALE GENOMIC DNA]</scope>
    <source>
        <strain evidence="5 6">NCTC10638</strain>
    </source>
</reference>
<keyword evidence="4" id="KW-0067">ATP-binding</keyword>
<dbReference type="PANTHER" id="PTHR30073:SF5">
    <property type="entry name" value="ASPARTATE--AMMONIA LIGASE"/>
    <property type="match status" value="1"/>
</dbReference>
<dbReference type="GO" id="GO:0006529">
    <property type="term" value="P:asparagine biosynthetic process"/>
    <property type="evidence" value="ECO:0007669"/>
    <property type="project" value="InterPro"/>
</dbReference>
<dbReference type="SUPFAM" id="SSF55681">
    <property type="entry name" value="Class II aaRS and biotin synthetases"/>
    <property type="match status" value="1"/>
</dbReference>
<evidence type="ECO:0000313" key="6">
    <source>
        <dbReference type="Proteomes" id="UP000254802"/>
    </source>
</evidence>
<proteinExistence type="predicted"/>
<keyword evidence="3" id="KW-0547">Nucleotide-binding</keyword>
<dbReference type="GO" id="GO:0005524">
    <property type="term" value="F:ATP binding"/>
    <property type="evidence" value="ECO:0007669"/>
    <property type="project" value="UniProtKB-KW"/>
</dbReference>
<evidence type="ECO:0000313" key="5">
    <source>
        <dbReference type="EMBL" id="STY59650.1"/>
    </source>
</evidence>
<dbReference type="Proteomes" id="UP000254802">
    <property type="component" value="Unassembled WGS sequence"/>
</dbReference>
<dbReference type="AlphaFoldDB" id="A0A378MTS9"/>
<gene>
    <name evidence="5" type="primary">asnA_2</name>
    <name evidence="5" type="ORF">NCTC10638_00828</name>
</gene>
<evidence type="ECO:0000256" key="4">
    <source>
        <dbReference type="ARBA" id="ARBA00022840"/>
    </source>
</evidence>
<sequence>MKKSFILQQQEISFVKNTFTQYLIDKLGIIEVQGPILSEVGNGMQDNLSGIEKAVKVNVKCIPSSTYEVVHSLAKWKRHHLSSLWI</sequence>
<keyword evidence="1" id="KW-0963">Cytoplasm</keyword>
<keyword evidence="2 5" id="KW-0436">Ligase</keyword>
<dbReference type="EMBL" id="UGPN01000002">
    <property type="protein sequence ID" value="STY59650.1"/>
    <property type="molecule type" value="Genomic_DNA"/>
</dbReference>
<dbReference type="GO" id="GO:0005829">
    <property type="term" value="C:cytosol"/>
    <property type="evidence" value="ECO:0007669"/>
    <property type="project" value="TreeGrafter"/>
</dbReference>
<protein>
    <submittedName>
        <fullName evidence="5">Aspartate--ammonia ligase</fullName>
        <ecNumber evidence="5">6.3.1.1</ecNumber>
    </submittedName>
</protein>
<dbReference type="Pfam" id="PF03590">
    <property type="entry name" value="AsnA"/>
    <property type="match status" value="1"/>
</dbReference>
<dbReference type="PANTHER" id="PTHR30073">
    <property type="entry name" value="ASPARTATE--AMMONIA LIGASE"/>
    <property type="match status" value="1"/>
</dbReference>
<evidence type="ECO:0000256" key="2">
    <source>
        <dbReference type="ARBA" id="ARBA00022598"/>
    </source>
</evidence>
<evidence type="ECO:0000256" key="3">
    <source>
        <dbReference type="ARBA" id="ARBA00022741"/>
    </source>
</evidence>
<dbReference type="GO" id="GO:0004071">
    <property type="term" value="F:aspartate-ammonia ligase activity"/>
    <property type="evidence" value="ECO:0007669"/>
    <property type="project" value="UniProtKB-EC"/>
</dbReference>
<organism evidence="5 6">
    <name type="scientific">Mannheimia haemolytica</name>
    <name type="common">Pasteurella haemolytica</name>
    <dbReference type="NCBI Taxonomy" id="75985"/>
    <lineage>
        <taxon>Bacteria</taxon>
        <taxon>Pseudomonadati</taxon>
        <taxon>Pseudomonadota</taxon>
        <taxon>Gammaproteobacteria</taxon>
        <taxon>Pasteurellales</taxon>
        <taxon>Pasteurellaceae</taxon>
        <taxon>Mannheimia</taxon>
    </lineage>
</organism>
<evidence type="ECO:0000256" key="1">
    <source>
        <dbReference type="ARBA" id="ARBA00022490"/>
    </source>
</evidence>
<dbReference type="EC" id="6.3.1.1" evidence="5"/>
<name>A0A378MTS9_MANHA</name>
<dbReference type="InterPro" id="IPR004618">
    <property type="entry name" value="AsnA"/>
</dbReference>
<dbReference type="Gene3D" id="3.30.930.10">
    <property type="entry name" value="Bira Bifunctional Protein, Domain 2"/>
    <property type="match status" value="1"/>
</dbReference>